<name>A0A6J4NPX5_9BACT</name>
<keyword evidence="2" id="KW-0012">Acyltransferase</keyword>
<feature type="domain" description="AB hydrolase-1" evidence="1">
    <location>
        <begin position="8"/>
        <end position="253"/>
    </location>
</feature>
<dbReference type="Gene3D" id="3.40.50.1820">
    <property type="entry name" value="alpha/beta hydrolase"/>
    <property type="match status" value="1"/>
</dbReference>
<accession>A0A6J4NPX5</accession>
<dbReference type="EMBL" id="CADCUR010000065">
    <property type="protein sequence ID" value="CAA9388506.1"/>
    <property type="molecule type" value="Genomic_DNA"/>
</dbReference>
<dbReference type="GO" id="GO:0016746">
    <property type="term" value="F:acyltransferase activity"/>
    <property type="evidence" value="ECO:0007669"/>
    <property type="project" value="UniProtKB-KW"/>
</dbReference>
<sequence length="263" mass="30623">MTRQIIHFAHANGFPAKTYSQLFSHLADDYEIGYLERHAHNPKFPVTDGWERLRDELREAIEKRYARKIVGVGHSLGGILHFLVAVEKPELYEAIVLLDAPVISRLSSGGVKILKMLNLIDRFTPSQTTRFRRNLWQSKDEIYEHFKQKEKFAAFDETVLRDYAEHGTIETERGYELFFKPSIEAKIYRSLPHNLPKFRGKLKVPAAYIGGTRSREARMARLSFMRKHLAFEFHFLQGSHLFPLEKPRETAEAIRTAVRQLTK</sequence>
<organism evidence="2">
    <name type="scientific">uncultured Pyrinomonadaceae bacterium</name>
    <dbReference type="NCBI Taxonomy" id="2283094"/>
    <lineage>
        <taxon>Bacteria</taxon>
        <taxon>Pseudomonadati</taxon>
        <taxon>Acidobacteriota</taxon>
        <taxon>Blastocatellia</taxon>
        <taxon>Blastocatellales</taxon>
        <taxon>Pyrinomonadaceae</taxon>
        <taxon>environmental samples</taxon>
    </lineage>
</organism>
<reference evidence="2" key="1">
    <citation type="submission" date="2020-02" db="EMBL/GenBank/DDBJ databases">
        <authorList>
            <person name="Meier V. D."/>
        </authorList>
    </citation>
    <scope>NUCLEOTIDE SEQUENCE</scope>
    <source>
        <strain evidence="2">AVDCRST_MAG74</strain>
    </source>
</reference>
<gene>
    <name evidence="2" type="ORF">AVDCRST_MAG74-945</name>
</gene>
<dbReference type="Pfam" id="PF12697">
    <property type="entry name" value="Abhydrolase_6"/>
    <property type="match status" value="1"/>
</dbReference>
<keyword evidence="2" id="KW-0378">Hydrolase</keyword>
<dbReference type="SUPFAM" id="SSF53474">
    <property type="entry name" value="alpha/beta-Hydrolases"/>
    <property type="match status" value="1"/>
</dbReference>
<dbReference type="InterPro" id="IPR029058">
    <property type="entry name" value="AB_hydrolase_fold"/>
</dbReference>
<keyword evidence="2" id="KW-0808">Transferase</keyword>
<dbReference type="InterPro" id="IPR000073">
    <property type="entry name" value="AB_hydrolase_1"/>
</dbReference>
<evidence type="ECO:0000259" key="1">
    <source>
        <dbReference type="Pfam" id="PF12697"/>
    </source>
</evidence>
<dbReference type="AlphaFoldDB" id="A0A6J4NPX5"/>
<evidence type="ECO:0000313" key="2">
    <source>
        <dbReference type="EMBL" id="CAA9388506.1"/>
    </source>
</evidence>
<protein>
    <submittedName>
        <fullName evidence="2">Predicted hydrolase or acyltransferase PA1621</fullName>
    </submittedName>
</protein>
<proteinExistence type="predicted"/>
<dbReference type="GO" id="GO:0016787">
    <property type="term" value="F:hydrolase activity"/>
    <property type="evidence" value="ECO:0007669"/>
    <property type="project" value="UniProtKB-KW"/>
</dbReference>